<proteinExistence type="predicted"/>
<gene>
    <name evidence="1" type="ORF">UA18_03431</name>
</gene>
<dbReference type="Proteomes" id="UP000196218">
    <property type="component" value="Unassembled WGS sequence"/>
</dbReference>
<accession>A0ABD7L6J6</accession>
<organism evidence="1 2">
    <name type="scientific">Burkholderia multivorans</name>
    <dbReference type="NCBI Taxonomy" id="87883"/>
    <lineage>
        <taxon>Bacteria</taxon>
        <taxon>Pseudomonadati</taxon>
        <taxon>Pseudomonadota</taxon>
        <taxon>Betaproteobacteria</taxon>
        <taxon>Burkholderiales</taxon>
        <taxon>Burkholderiaceae</taxon>
        <taxon>Burkholderia</taxon>
        <taxon>Burkholderia cepacia complex</taxon>
    </lineage>
</organism>
<name>A0ABD7L6J6_9BURK</name>
<evidence type="ECO:0000313" key="1">
    <source>
        <dbReference type="EMBL" id="SAJ96459.1"/>
    </source>
</evidence>
<evidence type="ECO:0000313" key="2">
    <source>
        <dbReference type="Proteomes" id="UP000196218"/>
    </source>
</evidence>
<comment type="caution">
    <text evidence="1">The sequence shown here is derived from an EMBL/GenBank/DDBJ whole genome shotgun (WGS) entry which is preliminary data.</text>
</comment>
<evidence type="ECO:0008006" key="3">
    <source>
        <dbReference type="Google" id="ProtNLM"/>
    </source>
</evidence>
<dbReference type="AlphaFoldDB" id="A0ABD7L6J6"/>
<dbReference type="EMBL" id="FKJW01000004">
    <property type="protein sequence ID" value="SAJ96459.1"/>
    <property type="molecule type" value="Genomic_DNA"/>
</dbReference>
<protein>
    <recommendedName>
        <fullName evidence="3">Bacteriophage protein</fullName>
    </recommendedName>
</protein>
<sequence>MICVCPDVNGNANDCSDWSAGTLTDVLTAVARVEGPALGVNWMVACTSQSPAGRLMLAQFVAVAVVIDVPEVEPLKYSPTVPAV</sequence>
<reference evidence="1 2" key="1">
    <citation type="submission" date="2016-04" db="EMBL/GenBank/DDBJ databases">
        <authorList>
            <person name="Peeters C."/>
        </authorList>
    </citation>
    <scope>NUCLEOTIDE SEQUENCE [LARGE SCALE GENOMIC DNA]</scope>
    <source>
        <strain evidence="1">LMG 29311</strain>
    </source>
</reference>